<sequence length="97" mass="11127">MTRAVLGKEIGDPVDFVLFPITESHDGISETPSGYFGENETNKPKVAEGIQINNLINSSYLRDLVRLLPKSKQRRSYCQDRELENVLQEQKEPSKYR</sequence>
<evidence type="ECO:0000313" key="2">
    <source>
        <dbReference type="Proteomes" id="UP000614601"/>
    </source>
</evidence>
<evidence type="ECO:0000313" key="1">
    <source>
        <dbReference type="EMBL" id="CAD5210281.1"/>
    </source>
</evidence>
<reference evidence="1" key="1">
    <citation type="submission" date="2020-09" db="EMBL/GenBank/DDBJ databases">
        <authorList>
            <person name="Kikuchi T."/>
        </authorList>
    </citation>
    <scope>NUCLEOTIDE SEQUENCE</scope>
    <source>
        <strain evidence="1">SH1</strain>
    </source>
</reference>
<gene>
    <name evidence="1" type="ORF">BOKJ2_LOCUS3109</name>
</gene>
<dbReference type="OrthoDB" id="5822019at2759"/>
<comment type="caution">
    <text evidence="1">The sequence shown here is derived from an EMBL/GenBank/DDBJ whole genome shotgun (WGS) entry which is preliminary data.</text>
</comment>
<dbReference type="Proteomes" id="UP000614601">
    <property type="component" value="Unassembled WGS sequence"/>
</dbReference>
<protein>
    <submittedName>
        <fullName evidence="1">Uncharacterized protein</fullName>
    </submittedName>
</protein>
<proteinExistence type="predicted"/>
<dbReference type="Proteomes" id="UP000783686">
    <property type="component" value="Unassembled WGS sequence"/>
</dbReference>
<dbReference type="EMBL" id="CAJFDH010000002">
    <property type="protein sequence ID" value="CAD5210281.1"/>
    <property type="molecule type" value="Genomic_DNA"/>
</dbReference>
<dbReference type="AlphaFoldDB" id="A0A811K2X4"/>
<keyword evidence="2" id="KW-1185">Reference proteome</keyword>
<dbReference type="EMBL" id="CAJFCW020000002">
    <property type="protein sequence ID" value="CAG9091025.1"/>
    <property type="molecule type" value="Genomic_DNA"/>
</dbReference>
<name>A0A811K2X4_9BILA</name>
<accession>A0A811K2X4</accession>
<organism evidence="1 2">
    <name type="scientific">Bursaphelenchus okinawaensis</name>
    <dbReference type="NCBI Taxonomy" id="465554"/>
    <lineage>
        <taxon>Eukaryota</taxon>
        <taxon>Metazoa</taxon>
        <taxon>Ecdysozoa</taxon>
        <taxon>Nematoda</taxon>
        <taxon>Chromadorea</taxon>
        <taxon>Rhabditida</taxon>
        <taxon>Tylenchina</taxon>
        <taxon>Tylenchomorpha</taxon>
        <taxon>Aphelenchoidea</taxon>
        <taxon>Aphelenchoididae</taxon>
        <taxon>Bursaphelenchus</taxon>
    </lineage>
</organism>